<evidence type="ECO:0000313" key="3">
    <source>
        <dbReference type="EMBL" id="EPY23805.1"/>
    </source>
</evidence>
<sequence>MVFFLLLSLFAAVLEQPFFCLLTWKYIHTPTQADERYTMSTLQEQLETASLSEACKADLMKHIEQIELQSATLPKRNVTVADANLPDAVNRSTKENTNKTVENHREDAVKRFETTKRIKQEAHESVASDAMNSNSEYFKNYSSSYKNQPTTKDPFRQQRDPSALSGKDEDFVHRYAEALSGSTIEREEKSDPASVTATEAYKKAFQAYTGRQPNAKELVEASRLNYAFDEHGNVGVIQKPHASRPHTHISNCKFPTTQCNNQVYRPENPPVRGARDQYPGPVPVWSSTKNVNALVAGDMHIQEAQVPSTLKRDTVNAKMRSL</sequence>
<dbReference type="OrthoDB" id="276821at2759"/>
<evidence type="ECO:0000313" key="4">
    <source>
        <dbReference type="EMBL" id="EPY32993.1"/>
    </source>
</evidence>
<accession>S9VKS4</accession>
<evidence type="ECO:0000256" key="1">
    <source>
        <dbReference type="SAM" id="MobiDB-lite"/>
    </source>
</evidence>
<dbReference type="AlphaFoldDB" id="S9VKS4"/>
<dbReference type="EMBL" id="ATMH01002542">
    <property type="protein sequence ID" value="EPY32993.1"/>
    <property type="molecule type" value="Genomic_DNA"/>
</dbReference>
<keyword evidence="5" id="KW-1185">Reference proteome</keyword>
<dbReference type="EMBL" id="ATMH01007448">
    <property type="protein sequence ID" value="EPY23805.1"/>
    <property type="molecule type" value="Genomic_DNA"/>
</dbReference>
<keyword evidence="2" id="KW-0732">Signal</keyword>
<dbReference type="Proteomes" id="UP000015354">
    <property type="component" value="Unassembled WGS sequence"/>
</dbReference>
<reference evidence="3 5" key="1">
    <citation type="journal article" date="2013" name="PLoS ONE">
        <title>Predicting the Proteins of Angomonas deanei, Strigomonas culicis and Their Respective Endosymbionts Reveals New Aspects of the Trypanosomatidae Family.</title>
        <authorList>
            <person name="Motta M.C."/>
            <person name="Martins A.C."/>
            <person name="de Souza S.S."/>
            <person name="Catta-Preta C.M."/>
            <person name="Silva R."/>
            <person name="Klein C.C."/>
            <person name="de Almeida L.G."/>
            <person name="de Lima Cunha O."/>
            <person name="Ciapina L.P."/>
            <person name="Brocchi M."/>
            <person name="Colabardini A.C."/>
            <person name="de Araujo Lima B."/>
            <person name="Machado C.R."/>
            <person name="de Almeida Soares C.M."/>
            <person name="Probst C.M."/>
            <person name="de Menezes C.B."/>
            <person name="Thompson C.E."/>
            <person name="Bartholomeu D.C."/>
            <person name="Gradia D.F."/>
            <person name="Pavoni D.P."/>
            <person name="Grisard E.C."/>
            <person name="Fantinatti-Garboggini F."/>
            <person name="Marchini F.K."/>
            <person name="Rodrigues-Luiz G.F."/>
            <person name="Wagner G."/>
            <person name="Goldman G.H."/>
            <person name="Fietto J.L."/>
            <person name="Elias M.C."/>
            <person name="Goldman M.H."/>
            <person name="Sagot M.F."/>
            <person name="Pereira M."/>
            <person name="Stoco P.H."/>
            <person name="de Mendonca-Neto R.P."/>
            <person name="Teixeira S.M."/>
            <person name="Maciel T.E."/>
            <person name="de Oliveira Mendes T.A."/>
            <person name="Urmenyi T.P."/>
            <person name="de Souza W."/>
            <person name="Schenkman S."/>
            <person name="de Vasconcelos A.T."/>
        </authorList>
    </citation>
    <scope>NUCLEOTIDE SEQUENCE [LARGE SCALE GENOMIC DNA]</scope>
</reference>
<feature type="signal peptide" evidence="2">
    <location>
        <begin position="1"/>
        <end position="15"/>
    </location>
</feature>
<gene>
    <name evidence="4" type="ORF">STCU_02542</name>
    <name evidence="3" type="ORF">STCU_07448</name>
</gene>
<feature type="region of interest" description="Disordered" evidence="1">
    <location>
        <begin position="139"/>
        <end position="169"/>
    </location>
</feature>
<feature type="compositionally biased region" description="Polar residues" evidence="1">
    <location>
        <begin position="139"/>
        <end position="151"/>
    </location>
</feature>
<evidence type="ECO:0000313" key="5">
    <source>
        <dbReference type="Proteomes" id="UP000015354"/>
    </source>
</evidence>
<reference evidence="3" key="2">
    <citation type="submission" date="2013-03" db="EMBL/GenBank/DDBJ databases">
        <authorList>
            <person name="Motta M.C.M."/>
            <person name="Martins A.C.A."/>
            <person name="Preta C.M.C.C."/>
            <person name="Silva R."/>
            <person name="de Souza S.S."/>
            <person name="Klein C.C."/>
            <person name="de Almeida L.G.P."/>
            <person name="Cunha O.L."/>
            <person name="Colabardini A.C."/>
            <person name="Lima B.A."/>
            <person name="Machado C.R."/>
            <person name="Soares C.M.A."/>
            <person name="de Menezes C.B.A."/>
            <person name="Bartolomeu D.C."/>
            <person name="Grisard E.C."/>
            <person name="Fantinatti-Garboggini F."/>
            <person name="Rodrigues-Luiz G.F."/>
            <person name="Wagner G."/>
            <person name="Goldman G.H."/>
            <person name="Fietto J.L.R."/>
            <person name="Ciapina L.P."/>
            <person name="Brocchi M."/>
            <person name="Elias M.C."/>
            <person name="Goldman M.H.S."/>
            <person name="Sagot M.-F."/>
            <person name="Pereira M."/>
            <person name="Stoco P.H."/>
            <person name="Teixeira S.M.R."/>
            <person name="de Mendonca-Neto R.P."/>
            <person name="Maciel T.E.F."/>
            <person name="Mendes T.A.O."/>
            <person name="Urmenyi T.P."/>
            <person name="Teixeira M.M.G."/>
            <person name="de Camargo E.F.P."/>
            <person name="de Sousa W."/>
            <person name="Schenkman S."/>
            <person name="de Vasconcelos A.T.R."/>
        </authorList>
    </citation>
    <scope>NUCLEOTIDE SEQUENCE</scope>
</reference>
<evidence type="ECO:0000256" key="2">
    <source>
        <dbReference type="SAM" id="SignalP"/>
    </source>
</evidence>
<feature type="chain" id="PRO_5011952270" evidence="2">
    <location>
        <begin position="16"/>
        <end position="322"/>
    </location>
</feature>
<comment type="caution">
    <text evidence="3">The sequence shown here is derived from an EMBL/GenBank/DDBJ whole genome shotgun (WGS) entry which is preliminary data.</text>
</comment>
<protein>
    <submittedName>
        <fullName evidence="3">Uncharacterized protein</fullName>
    </submittedName>
</protein>
<organism evidence="3 5">
    <name type="scientific">Strigomonas culicis</name>
    <dbReference type="NCBI Taxonomy" id="28005"/>
    <lineage>
        <taxon>Eukaryota</taxon>
        <taxon>Discoba</taxon>
        <taxon>Euglenozoa</taxon>
        <taxon>Kinetoplastea</taxon>
        <taxon>Metakinetoplastina</taxon>
        <taxon>Trypanosomatida</taxon>
        <taxon>Trypanosomatidae</taxon>
        <taxon>Strigomonadinae</taxon>
        <taxon>Strigomonas</taxon>
    </lineage>
</organism>
<proteinExistence type="predicted"/>
<name>S9VKS4_9TRYP</name>